<proteinExistence type="predicted"/>
<evidence type="ECO:0000313" key="2">
    <source>
        <dbReference type="EMBL" id="MBC2398264.1"/>
    </source>
</evidence>
<keyword evidence="3" id="KW-1185">Reference proteome</keyword>
<sequence length="179" mass="20895">MKNLKKSNIIFIGILAILLLFGYTLLSNRTTIISLEERINTQYIANKSSYDNMWKKFKEMTQVTDIQAKNMKDVYKDIIIGRYNDPKLLSKMVLENNPQLDQKVFTNLQSEIAASRNAFNNNQKQINDVIREYNTYVKQKFITAAIFGFKTKDPKDFTVTSERTEKAFDTKLDDEIKLK</sequence>
<evidence type="ECO:0000256" key="1">
    <source>
        <dbReference type="SAM" id="Phobius"/>
    </source>
</evidence>
<gene>
    <name evidence="2" type="ORF">HGG79_10845</name>
</gene>
<dbReference type="AlphaFoldDB" id="A0A923EC39"/>
<keyword evidence="1" id="KW-0472">Membrane</keyword>
<dbReference type="EMBL" id="JAAZWO010000012">
    <property type="protein sequence ID" value="MBC2398264.1"/>
    <property type="molecule type" value="Genomic_DNA"/>
</dbReference>
<reference evidence="2 3" key="1">
    <citation type="submission" date="2020-04" db="EMBL/GenBank/DDBJ databases">
        <title>Genomic insights into acetone-butanol-ethanol (ABE) fermentation by sequencing solventogenic clostridia strains.</title>
        <authorList>
            <person name="Brown S."/>
        </authorList>
    </citation>
    <scope>NUCLEOTIDE SEQUENCE [LARGE SCALE GENOMIC DNA]</scope>
    <source>
        <strain evidence="2 3">DJ011</strain>
    </source>
</reference>
<dbReference type="InterPro" id="IPR023353">
    <property type="entry name" value="LemA-like_dom_sf"/>
</dbReference>
<keyword evidence="1" id="KW-0812">Transmembrane</keyword>
<feature type="transmembrane region" description="Helical" evidence="1">
    <location>
        <begin position="7"/>
        <end position="26"/>
    </location>
</feature>
<dbReference type="RefSeq" id="WP_035150661.1">
    <property type="nucleotide sequence ID" value="NZ_JAAZWO010000012.1"/>
</dbReference>
<dbReference type="SUPFAM" id="SSF140478">
    <property type="entry name" value="LemA-like"/>
    <property type="match status" value="1"/>
</dbReference>
<comment type="caution">
    <text evidence="2">The sequence shown here is derived from an EMBL/GenBank/DDBJ whole genome shotgun (WGS) entry which is preliminary data.</text>
</comment>
<accession>A0A923EC39</accession>
<name>A0A923EC39_CLOTT</name>
<organism evidence="2 3">
    <name type="scientific">Clostridium tetanomorphum</name>
    <dbReference type="NCBI Taxonomy" id="1553"/>
    <lineage>
        <taxon>Bacteria</taxon>
        <taxon>Bacillati</taxon>
        <taxon>Bacillota</taxon>
        <taxon>Clostridia</taxon>
        <taxon>Eubacteriales</taxon>
        <taxon>Clostridiaceae</taxon>
        <taxon>Clostridium</taxon>
    </lineage>
</organism>
<dbReference type="Proteomes" id="UP000563151">
    <property type="component" value="Unassembled WGS sequence"/>
</dbReference>
<protein>
    <submittedName>
        <fullName evidence="2">LemA family protein</fullName>
    </submittedName>
</protein>
<evidence type="ECO:0000313" key="3">
    <source>
        <dbReference type="Proteomes" id="UP000563151"/>
    </source>
</evidence>
<dbReference type="Gene3D" id="1.20.1440.20">
    <property type="entry name" value="LemA-like domain"/>
    <property type="match status" value="1"/>
</dbReference>
<keyword evidence="1" id="KW-1133">Transmembrane helix</keyword>